<feature type="chain" id="PRO_5012507887" description="DUF4371 domain-containing protein" evidence="1">
    <location>
        <begin position="21"/>
        <end position="73"/>
    </location>
</feature>
<keyword evidence="1" id="KW-0732">Signal</keyword>
<dbReference type="AlphaFoldDB" id="A0A1X7UZV8"/>
<sequence length="73" mass="7952">MNLAIFVKIYWGFLSVTVTCRILEDKCVDGAGNMAGVVNGTAAIISHEYPLALYLHCASHCLNLTIVKPLEQT</sequence>
<feature type="signal peptide" evidence="1">
    <location>
        <begin position="1"/>
        <end position="20"/>
    </location>
</feature>
<accession>A0A1X7UZV8</accession>
<dbReference type="EnsemblMetazoa" id="Aqu2.1.33308_001">
    <property type="protein sequence ID" value="Aqu2.1.33308_001"/>
    <property type="gene ID" value="Aqu2.1.33308"/>
</dbReference>
<organism evidence="2">
    <name type="scientific">Amphimedon queenslandica</name>
    <name type="common">Sponge</name>
    <dbReference type="NCBI Taxonomy" id="400682"/>
    <lineage>
        <taxon>Eukaryota</taxon>
        <taxon>Metazoa</taxon>
        <taxon>Porifera</taxon>
        <taxon>Demospongiae</taxon>
        <taxon>Heteroscleromorpha</taxon>
        <taxon>Haplosclerida</taxon>
        <taxon>Niphatidae</taxon>
        <taxon>Amphimedon</taxon>
    </lineage>
</organism>
<evidence type="ECO:0008006" key="3">
    <source>
        <dbReference type="Google" id="ProtNLM"/>
    </source>
</evidence>
<reference evidence="2" key="1">
    <citation type="submission" date="2017-05" db="UniProtKB">
        <authorList>
            <consortium name="EnsemblMetazoa"/>
        </authorList>
    </citation>
    <scope>IDENTIFICATION</scope>
</reference>
<proteinExistence type="predicted"/>
<name>A0A1X7UZV8_AMPQE</name>
<evidence type="ECO:0000313" key="2">
    <source>
        <dbReference type="EnsemblMetazoa" id="Aqu2.1.33308_001"/>
    </source>
</evidence>
<dbReference type="InParanoid" id="A0A1X7UZV8"/>
<protein>
    <recommendedName>
        <fullName evidence="3">DUF4371 domain-containing protein</fullName>
    </recommendedName>
</protein>
<evidence type="ECO:0000256" key="1">
    <source>
        <dbReference type="SAM" id="SignalP"/>
    </source>
</evidence>